<dbReference type="GO" id="GO:0006508">
    <property type="term" value="P:proteolysis"/>
    <property type="evidence" value="ECO:0007669"/>
    <property type="project" value="InterPro"/>
</dbReference>
<proteinExistence type="predicted"/>
<evidence type="ECO:0000313" key="4">
    <source>
        <dbReference type="EMBL" id="MQT16656.1"/>
    </source>
</evidence>
<dbReference type="AlphaFoldDB" id="A0A7C9GP29"/>
<sequence length="542" mass="56598">MKLLLSAAVILAAVPAVAAEPSFSPDRVKAHVAFLADDLLEGRGTGTRGYDIAARYVASQFAAAGLKPGARDGSWYQPVTLSETRLDGPASLTVTGAGADKTVWDHGSEAIVSPSQLETQTDVSAPLVFAGFGLDAPKQGFDDYAGLNVRGKIVVVLSGIPKGPPDEVLAHLGTEKARMAAARGAIGVITIPTLQSAKLRPWDKLQATASVPRMTWVQTDGTPFVAAPGIRASAAVSSKGAETLFAGSPTPLAAVLAAADADRGHPKGFALKTSARITATSARRTVTSSEIVGRIEGSDPVLKNENVVLMAHLDHLGIRPEKSGDNIYNGALDNAAGVAVMLEAARAFASDEKAPKRSLLFVANTAEEKGLLGAESFANDPPVPIDSIASVVDLDQPLLLYPFTDVIAFGGDHSTMGASIAKAVAKAGVTLSPDPMPAETIFVRSDHYTFVKRGVPALLLATGFANGGKAAWEHFLSTDYHQPSDDMKQPIDWDAAAKYARVGYLISKEIADAPDRPRWYAGDYFGTTFAPKAAKAPAPAAK</sequence>
<accession>A0A7C9GP29</accession>
<dbReference type="PANTHER" id="PTHR12147:SF26">
    <property type="entry name" value="PEPTIDASE M28 DOMAIN-CONTAINING PROTEIN"/>
    <property type="match status" value="1"/>
</dbReference>
<dbReference type="Pfam" id="PF02225">
    <property type="entry name" value="PA"/>
    <property type="match status" value="1"/>
</dbReference>
<dbReference type="PANTHER" id="PTHR12147">
    <property type="entry name" value="METALLOPEPTIDASE M28 FAMILY MEMBER"/>
    <property type="match status" value="1"/>
</dbReference>
<evidence type="ECO:0000259" key="2">
    <source>
        <dbReference type="Pfam" id="PF02225"/>
    </source>
</evidence>
<feature type="signal peptide" evidence="1">
    <location>
        <begin position="1"/>
        <end position="18"/>
    </location>
</feature>
<dbReference type="OrthoDB" id="9778250at2"/>
<dbReference type="GO" id="GO:0008235">
    <property type="term" value="F:metalloexopeptidase activity"/>
    <property type="evidence" value="ECO:0007669"/>
    <property type="project" value="InterPro"/>
</dbReference>
<name>A0A7C9GP29_9SPHN</name>
<evidence type="ECO:0000256" key="1">
    <source>
        <dbReference type="SAM" id="SignalP"/>
    </source>
</evidence>
<feature type="domain" description="PA" evidence="2">
    <location>
        <begin position="123"/>
        <end position="193"/>
    </location>
</feature>
<comment type="caution">
    <text evidence="4">The sequence shown here is derived from an EMBL/GenBank/DDBJ whole genome shotgun (WGS) entry which is preliminary data.</text>
</comment>
<dbReference type="InterPro" id="IPR003137">
    <property type="entry name" value="PA_domain"/>
</dbReference>
<dbReference type="Pfam" id="PF04389">
    <property type="entry name" value="Peptidase_M28"/>
    <property type="match status" value="1"/>
</dbReference>
<dbReference type="SUPFAM" id="SSF53187">
    <property type="entry name" value="Zn-dependent exopeptidases"/>
    <property type="match status" value="1"/>
</dbReference>
<dbReference type="InterPro" id="IPR046450">
    <property type="entry name" value="PA_dom_sf"/>
</dbReference>
<dbReference type="EMBL" id="WIOL01000002">
    <property type="protein sequence ID" value="MQT16656.1"/>
    <property type="molecule type" value="Genomic_DNA"/>
</dbReference>
<feature type="domain" description="Peptidase M28" evidence="3">
    <location>
        <begin position="291"/>
        <end position="502"/>
    </location>
</feature>
<organism evidence="4 5">
    <name type="scientific">Sandarakinorhabdus fusca</name>
    <dbReference type="NCBI Taxonomy" id="1439888"/>
    <lineage>
        <taxon>Bacteria</taxon>
        <taxon>Pseudomonadati</taxon>
        <taxon>Pseudomonadota</taxon>
        <taxon>Alphaproteobacteria</taxon>
        <taxon>Sphingomonadales</taxon>
        <taxon>Sphingosinicellaceae</taxon>
        <taxon>Sandarakinorhabdus</taxon>
    </lineage>
</organism>
<dbReference type="Gene3D" id="3.40.630.10">
    <property type="entry name" value="Zn peptidases"/>
    <property type="match status" value="1"/>
</dbReference>
<gene>
    <name evidence="4" type="ORF">F3168_05200</name>
</gene>
<dbReference type="SUPFAM" id="SSF52025">
    <property type="entry name" value="PA domain"/>
    <property type="match status" value="1"/>
</dbReference>
<keyword evidence="4" id="KW-0378">Hydrolase</keyword>
<dbReference type="RefSeq" id="WP_152577132.1">
    <property type="nucleotide sequence ID" value="NZ_JAATJI010000001.1"/>
</dbReference>
<protein>
    <submittedName>
        <fullName evidence="4">M20/M25/M40 family metallo-hydrolase</fullName>
    </submittedName>
</protein>
<evidence type="ECO:0000313" key="5">
    <source>
        <dbReference type="Proteomes" id="UP000481327"/>
    </source>
</evidence>
<dbReference type="InterPro" id="IPR007484">
    <property type="entry name" value="Peptidase_M28"/>
</dbReference>
<keyword evidence="1" id="KW-0732">Signal</keyword>
<keyword evidence="5" id="KW-1185">Reference proteome</keyword>
<reference evidence="4 5" key="1">
    <citation type="submission" date="2019-09" db="EMBL/GenBank/DDBJ databases">
        <title>Polymorphobacter sp. isolated from a lake in China.</title>
        <authorList>
            <person name="Liu Z."/>
        </authorList>
    </citation>
    <scope>NUCLEOTIDE SEQUENCE [LARGE SCALE GENOMIC DNA]</scope>
    <source>
        <strain evidence="4 5">D40P</strain>
    </source>
</reference>
<dbReference type="Proteomes" id="UP000481327">
    <property type="component" value="Unassembled WGS sequence"/>
</dbReference>
<evidence type="ECO:0000259" key="3">
    <source>
        <dbReference type="Pfam" id="PF04389"/>
    </source>
</evidence>
<dbReference type="Gene3D" id="3.50.30.30">
    <property type="match status" value="1"/>
</dbReference>
<dbReference type="InterPro" id="IPR045175">
    <property type="entry name" value="M28_fam"/>
</dbReference>
<dbReference type="CDD" id="cd04820">
    <property type="entry name" value="PA_M28_1_1"/>
    <property type="match status" value="1"/>
</dbReference>
<feature type="chain" id="PRO_5028803561" evidence="1">
    <location>
        <begin position="19"/>
        <end position="542"/>
    </location>
</feature>